<dbReference type="GO" id="GO:0008270">
    <property type="term" value="F:zinc ion binding"/>
    <property type="evidence" value="ECO:0007669"/>
    <property type="project" value="InterPro"/>
</dbReference>
<name>A0A0D2HG04_CLAB1</name>
<dbReference type="GO" id="GO:0001080">
    <property type="term" value="P:nitrogen catabolite activation of transcription from RNA polymerase II promoter"/>
    <property type="evidence" value="ECO:0007669"/>
    <property type="project" value="TreeGrafter"/>
</dbReference>
<dbReference type="GO" id="GO:0005634">
    <property type="term" value="C:nucleus"/>
    <property type="evidence" value="ECO:0007669"/>
    <property type="project" value="TreeGrafter"/>
</dbReference>
<dbReference type="GO" id="GO:0003677">
    <property type="term" value="F:DNA binding"/>
    <property type="evidence" value="ECO:0007669"/>
    <property type="project" value="UniProtKB-KW"/>
</dbReference>
<gene>
    <name evidence="9" type="ORF">Z519_07187</name>
</gene>
<feature type="compositionally biased region" description="Polar residues" evidence="6">
    <location>
        <begin position="588"/>
        <end position="598"/>
    </location>
</feature>
<dbReference type="Gene3D" id="4.10.240.10">
    <property type="entry name" value="Zn(2)-C6 fungal-type DNA-binding domain"/>
    <property type="match status" value="1"/>
</dbReference>
<dbReference type="CDD" id="cd12148">
    <property type="entry name" value="fungal_TF_MHR"/>
    <property type="match status" value="1"/>
</dbReference>
<reference evidence="9" key="1">
    <citation type="submission" date="2015-01" db="EMBL/GenBank/DDBJ databases">
        <title>The Genome Sequence of Cladophialophora bantiana CBS 173.52.</title>
        <authorList>
            <consortium name="The Broad Institute Genomics Platform"/>
            <person name="Cuomo C."/>
            <person name="de Hoog S."/>
            <person name="Gorbushina A."/>
            <person name="Stielow B."/>
            <person name="Teixiera M."/>
            <person name="Abouelleil A."/>
            <person name="Chapman S.B."/>
            <person name="Priest M."/>
            <person name="Young S.K."/>
            <person name="Wortman J."/>
            <person name="Nusbaum C."/>
            <person name="Birren B."/>
        </authorList>
    </citation>
    <scope>NUCLEOTIDE SEQUENCE [LARGE SCALE GENOMIC DNA]</scope>
    <source>
        <strain evidence="9">CBS 173.52</strain>
    </source>
</reference>
<keyword evidence="3" id="KW-0238">DNA-binding</keyword>
<dbReference type="CDD" id="cd00067">
    <property type="entry name" value="GAL4"/>
    <property type="match status" value="1"/>
</dbReference>
<dbReference type="Pfam" id="PF00172">
    <property type="entry name" value="Zn_clus"/>
    <property type="match status" value="1"/>
</dbReference>
<evidence type="ECO:0000256" key="5">
    <source>
        <dbReference type="ARBA" id="ARBA00023242"/>
    </source>
</evidence>
<feature type="region of interest" description="Disordered" evidence="6">
    <location>
        <begin position="57"/>
        <end position="79"/>
    </location>
</feature>
<keyword evidence="7" id="KW-0472">Membrane</keyword>
<evidence type="ECO:0000256" key="2">
    <source>
        <dbReference type="ARBA" id="ARBA00023015"/>
    </source>
</evidence>
<dbReference type="HOGENOM" id="CLU_006632_1_1_1"/>
<dbReference type="SMART" id="SM00066">
    <property type="entry name" value="GAL4"/>
    <property type="match status" value="1"/>
</dbReference>
<dbReference type="AlphaFoldDB" id="A0A0D2HG04"/>
<keyword evidence="5" id="KW-0539">Nucleus</keyword>
<dbReference type="InterPro" id="IPR050797">
    <property type="entry name" value="Carb_Metab_Trans_Reg"/>
</dbReference>
<keyword evidence="7" id="KW-1133">Transmembrane helix</keyword>
<keyword evidence="2" id="KW-0805">Transcription regulation</keyword>
<dbReference type="SUPFAM" id="SSF57701">
    <property type="entry name" value="Zn2/Cys6 DNA-binding domain"/>
    <property type="match status" value="1"/>
</dbReference>
<keyword evidence="1" id="KW-0479">Metal-binding</keyword>
<dbReference type="GO" id="GO:0006351">
    <property type="term" value="P:DNA-templated transcription"/>
    <property type="evidence" value="ECO:0007669"/>
    <property type="project" value="InterPro"/>
</dbReference>
<evidence type="ECO:0000256" key="6">
    <source>
        <dbReference type="SAM" id="MobiDB-lite"/>
    </source>
</evidence>
<keyword evidence="7" id="KW-0812">Transmembrane</keyword>
<dbReference type="OrthoDB" id="2264294at2759"/>
<dbReference type="GO" id="GO:0000981">
    <property type="term" value="F:DNA-binding transcription factor activity, RNA polymerase II-specific"/>
    <property type="evidence" value="ECO:0007669"/>
    <property type="project" value="InterPro"/>
</dbReference>
<organism evidence="9 10">
    <name type="scientific">Cladophialophora bantiana (strain ATCC 10958 / CBS 173.52 / CDC B-1940 / NIH 8579)</name>
    <name type="common">Xylohypha bantiana</name>
    <dbReference type="NCBI Taxonomy" id="1442370"/>
    <lineage>
        <taxon>Eukaryota</taxon>
        <taxon>Fungi</taxon>
        <taxon>Dikarya</taxon>
        <taxon>Ascomycota</taxon>
        <taxon>Pezizomycotina</taxon>
        <taxon>Eurotiomycetes</taxon>
        <taxon>Chaetothyriomycetidae</taxon>
        <taxon>Chaetothyriales</taxon>
        <taxon>Herpotrichiellaceae</taxon>
        <taxon>Cladophialophora</taxon>
    </lineage>
</organism>
<dbReference type="PANTHER" id="PTHR31668:SF4">
    <property type="entry name" value="TRANSCRIPTIONAL ACTIVATOR PROTEIN DAL81"/>
    <property type="match status" value="1"/>
</dbReference>
<evidence type="ECO:0000313" key="10">
    <source>
        <dbReference type="Proteomes" id="UP000053789"/>
    </source>
</evidence>
<evidence type="ECO:0000259" key="8">
    <source>
        <dbReference type="PROSITE" id="PS50048"/>
    </source>
</evidence>
<dbReference type="PROSITE" id="PS00463">
    <property type="entry name" value="ZN2_CY6_FUNGAL_1"/>
    <property type="match status" value="1"/>
</dbReference>
<dbReference type="PANTHER" id="PTHR31668">
    <property type="entry name" value="GLUCOSE TRANSPORT TRANSCRIPTION REGULATOR RGT1-RELATED-RELATED"/>
    <property type="match status" value="1"/>
</dbReference>
<sequence length="649" mass="72627">MASSSRPDRPCDACRKRKIRCWVSDSGRDCALCRSHGQQCTFIEAPPKKKRKQIDAASPDEAAVLSVSPATTQKGQPHDYSNFPEASLLRQTLGHQHFRTNSYIGATSSPSRLLLELPAISQLGKYRASVSDGEVRRVGQNGYFLMLPDDQDVINDQLEVLDKIEATISPHGPALVELYFRIVHPSFPILHKDVFLVKYGRSYRELTPACLAAVYMLALNWWSYSVDLAYFVKPDVLGLEQVVPCLMAFDKAAKVSDIQAGLLFLQRPRHDSWRLTAQLVATAEEVGLHRDCTHWQIPDWEKGVRRRLAWALFMQDKWGALVHGRPSHIKADNWEVFPLEQDDFPENVEEDDVEQGSSEVEKGILIFIHLSTLTQILSDVIDELFTVQASKRHDSTVALLQTVKPIQLRLKAWYSNLPSCLELGTTKSRKLSATGQLYLAYLTVEVTLHRAIVESEMKQPLDAGLRRITREAAIMRFKSVVDFLKRLKPEHMQGFWHFASGSCLAIIATFSLVLLATSTEPSESRAIHSQIAEFRWLLNINGPGAGFTKSAVDLLQSNAGFLATYRPQGPPNVIPGHDQGLTDRSADQTRSMTLSNTESQDEADSPIPNTQAFENIAENLQASPSGISFSPNQPWPYDFDDLVSQTCTT</sequence>
<keyword evidence="4" id="KW-0804">Transcription</keyword>
<protein>
    <recommendedName>
        <fullName evidence="8">Zn(2)-C6 fungal-type domain-containing protein</fullName>
    </recommendedName>
</protein>
<evidence type="ECO:0000313" key="9">
    <source>
        <dbReference type="EMBL" id="KIW92203.1"/>
    </source>
</evidence>
<evidence type="ECO:0000256" key="4">
    <source>
        <dbReference type="ARBA" id="ARBA00023163"/>
    </source>
</evidence>
<dbReference type="InterPro" id="IPR001138">
    <property type="entry name" value="Zn2Cys6_DnaBD"/>
</dbReference>
<feature type="domain" description="Zn(2)-C6 fungal-type" evidence="8">
    <location>
        <begin position="10"/>
        <end position="42"/>
    </location>
</feature>
<accession>A0A0D2HG04</accession>
<evidence type="ECO:0000256" key="7">
    <source>
        <dbReference type="SAM" id="Phobius"/>
    </source>
</evidence>
<dbReference type="RefSeq" id="XP_016618872.1">
    <property type="nucleotide sequence ID" value="XM_016764922.1"/>
</dbReference>
<feature type="transmembrane region" description="Helical" evidence="7">
    <location>
        <begin position="495"/>
        <end position="516"/>
    </location>
</feature>
<proteinExistence type="predicted"/>
<dbReference type="Proteomes" id="UP000053789">
    <property type="component" value="Unassembled WGS sequence"/>
</dbReference>
<feature type="region of interest" description="Disordered" evidence="6">
    <location>
        <begin position="570"/>
        <end position="608"/>
    </location>
</feature>
<evidence type="ECO:0000256" key="3">
    <source>
        <dbReference type="ARBA" id="ARBA00023125"/>
    </source>
</evidence>
<dbReference type="InterPro" id="IPR007219">
    <property type="entry name" value="XnlR_reg_dom"/>
</dbReference>
<evidence type="ECO:0000256" key="1">
    <source>
        <dbReference type="ARBA" id="ARBA00022723"/>
    </source>
</evidence>
<dbReference type="VEuPathDB" id="FungiDB:Z519_07187"/>
<keyword evidence="10" id="KW-1185">Reference proteome</keyword>
<dbReference type="Pfam" id="PF04082">
    <property type="entry name" value="Fungal_trans"/>
    <property type="match status" value="1"/>
</dbReference>
<dbReference type="EMBL" id="KN846989">
    <property type="protein sequence ID" value="KIW92203.1"/>
    <property type="molecule type" value="Genomic_DNA"/>
</dbReference>
<dbReference type="GeneID" id="27700115"/>
<dbReference type="SMART" id="SM00906">
    <property type="entry name" value="Fungal_trans"/>
    <property type="match status" value="1"/>
</dbReference>
<dbReference type="InterPro" id="IPR036864">
    <property type="entry name" value="Zn2-C6_fun-type_DNA-bd_sf"/>
</dbReference>
<dbReference type="PROSITE" id="PS50048">
    <property type="entry name" value="ZN2_CY6_FUNGAL_2"/>
    <property type="match status" value="1"/>
</dbReference>